<protein>
    <submittedName>
        <fullName evidence="3">Tripartite-type tricarboxylate transporter receptor subunit TctC</fullName>
    </submittedName>
</protein>
<name>A0ABU2C976_9BURK</name>
<reference evidence="3 4" key="1">
    <citation type="submission" date="2023-07" db="EMBL/GenBank/DDBJ databases">
        <title>Sorghum-associated microbial communities from plants grown in Nebraska, USA.</title>
        <authorList>
            <person name="Schachtman D."/>
        </authorList>
    </citation>
    <scope>NUCLEOTIDE SEQUENCE [LARGE SCALE GENOMIC DNA]</scope>
    <source>
        <strain evidence="3 4">BE313</strain>
    </source>
</reference>
<dbReference type="Gene3D" id="3.40.190.10">
    <property type="entry name" value="Periplasmic binding protein-like II"/>
    <property type="match status" value="1"/>
</dbReference>
<dbReference type="Proteomes" id="UP001180487">
    <property type="component" value="Unassembled WGS sequence"/>
</dbReference>
<feature type="signal peptide" evidence="2">
    <location>
        <begin position="1"/>
        <end position="23"/>
    </location>
</feature>
<evidence type="ECO:0000256" key="2">
    <source>
        <dbReference type="SAM" id="SignalP"/>
    </source>
</evidence>
<dbReference type="InterPro" id="IPR005064">
    <property type="entry name" value="BUG"/>
</dbReference>
<keyword evidence="4" id="KW-1185">Reference proteome</keyword>
<dbReference type="Gene3D" id="3.40.190.150">
    <property type="entry name" value="Bordetella uptake gene, domain 1"/>
    <property type="match status" value="1"/>
</dbReference>
<feature type="chain" id="PRO_5047494070" evidence="2">
    <location>
        <begin position="24"/>
        <end position="321"/>
    </location>
</feature>
<gene>
    <name evidence="3" type="ORF">J2X19_002556</name>
</gene>
<keyword evidence="2" id="KW-0732">Signal</keyword>
<accession>A0ABU2C976</accession>
<comment type="similarity">
    <text evidence="1">Belongs to the UPF0065 (bug) family.</text>
</comment>
<organism evidence="3 4">
    <name type="scientific">Rhodoferax ferrireducens</name>
    <dbReference type="NCBI Taxonomy" id="192843"/>
    <lineage>
        <taxon>Bacteria</taxon>
        <taxon>Pseudomonadati</taxon>
        <taxon>Pseudomonadota</taxon>
        <taxon>Betaproteobacteria</taxon>
        <taxon>Burkholderiales</taxon>
        <taxon>Comamonadaceae</taxon>
        <taxon>Rhodoferax</taxon>
    </lineage>
</organism>
<dbReference type="PANTHER" id="PTHR42928:SF5">
    <property type="entry name" value="BLR1237 PROTEIN"/>
    <property type="match status" value="1"/>
</dbReference>
<evidence type="ECO:0000256" key="1">
    <source>
        <dbReference type="ARBA" id="ARBA00006987"/>
    </source>
</evidence>
<proteinExistence type="inferred from homology"/>
<dbReference type="PANTHER" id="PTHR42928">
    <property type="entry name" value="TRICARBOXYLATE-BINDING PROTEIN"/>
    <property type="match status" value="1"/>
</dbReference>
<dbReference type="EMBL" id="JAVDXT010000002">
    <property type="protein sequence ID" value="MDR7377877.1"/>
    <property type="molecule type" value="Genomic_DNA"/>
</dbReference>
<dbReference type="SUPFAM" id="SSF53850">
    <property type="entry name" value="Periplasmic binding protein-like II"/>
    <property type="match status" value="1"/>
</dbReference>
<comment type="caution">
    <text evidence="3">The sequence shown here is derived from an EMBL/GenBank/DDBJ whole genome shotgun (WGS) entry which is preliminary data.</text>
</comment>
<keyword evidence="3" id="KW-0675">Receptor</keyword>
<evidence type="ECO:0000313" key="3">
    <source>
        <dbReference type="EMBL" id="MDR7377877.1"/>
    </source>
</evidence>
<dbReference type="Pfam" id="PF03401">
    <property type="entry name" value="TctC"/>
    <property type="match status" value="1"/>
</dbReference>
<dbReference type="PIRSF" id="PIRSF017082">
    <property type="entry name" value="YflP"/>
    <property type="match status" value="1"/>
</dbReference>
<evidence type="ECO:0000313" key="4">
    <source>
        <dbReference type="Proteomes" id="UP001180487"/>
    </source>
</evidence>
<dbReference type="RefSeq" id="WP_310373588.1">
    <property type="nucleotide sequence ID" value="NZ_JAVDXT010000002.1"/>
</dbReference>
<sequence length="321" mass="33265">MQRRTATLVSLWALAGLAAPAWAEPAWPTKPVRILVGFAGGSSPDISARTLADALGKVLGQPVIVENKPGASGNIAADAVAKATDDHTLGVVINGNLTSAKLLYPQLPYDPAKDFCYLSLLTTAPLVLVAPASLPGGAAFFEAARQGGASWNYGSPGNGTVAHLGLELLAAKVPGMAPLHIPFQGNPQAVTALLGGQIQMALLPPGLAMPQVKSGKLRAIGLAGGRSALVPDVPSLAEAGVRDFNLEVWNALVGPANLSKAAQARLATEVAKIYRDPEVRAKLFHQGWQAVGTSPAGLQRRVQEEMGLMRGLIGQKGIRLE</sequence>
<dbReference type="InterPro" id="IPR042100">
    <property type="entry name" value="Bug_dom1"/>
</dbReference>